<evidence type="ECO:0008006" key="4">
    <source>
        <dbReference type="Google" id="ProtNLM"/>
    </source>
</evidence>
<feature type="compositionally biased region" description="Low complexity" evidence="1">
    <location>
        <begin position="68"/>
        <end position="94"/>
    </location>
</feature>
<proteinExistence type="predicted"/>
<dbReference type="Gene3D" id="2.30.30.40">
    <property type="entry name" value="SH3 Domains"/>
    <property type="match status" value="1"/>
</dbReference>
<feature type="region of interest" description="Disordered" evidence="1">
    <location>
        <begin position="63"/>
        <end position="94"/>
    </location>
</feature>
<keyword evidence="3" id="KW-1185">Reference proteome</keyword>
<evidence type="ECO:0000313" key="2">
    <source>
        <dbReference type="EMBL" id="MBS0126027.1"/>
    </source>
</evidence>
<feature type="compositionally biased region" description="Polar residues" evidence="1">
    <location>
        <begin position="13"/>
        <end position="22"/>
    </location>
</feature>
<evidence type="ECO:0000256" key="1">
    <source>
        <dbReference type="SAM" id="MobiDB-lite"/>
    </source>
</evidence>
<comment type="caution">
    <text evidence="2">The sequence shown here is derived from an EMBL/GenBank/DDBJ whole genome shotgun (WGS) entry which is preliminary data.</text>
</comment>
<evidence type="ECO:0000313" key="3">
    <source>
        <dbReference type="Proteomes" id="UP000681356"/>
    </source>
</evidence>
<name>A0A8J7WFU0_9RHOB</name>
<dbReference type="Proteomes" id="UP000681356">
    <property type="component" value="Unassembled WGS sequence"/>
</dbReference>
<accession>A0A8J7WFU0</accession>
<gene>
    <name evidence="2" type="ORF">KB874_18230</name>
</gene>
<sequence length="119" mass="12043">MQAFGTVSGLSAAGSTLSQQPGPGTDHAVRCGLPKGLRLEITGQSGDWLATVTALGQAGFVHRDHATPDPVRAAPRPAPSTLAPASPVAVSPSAPAPKLERKVAVSLHLAVTPDLSLRV</sequence>
<reference evidence="2" key="1">
    <citation type="submission" date="2021-04" db="EMBL/GenBank/DDBJ databases">
        <authorList>
            <person name="Yoon J."/>
        </authorList>
    </citation>
    <scope>NUCLEOTIDE SEQUENCE</scope>
    <source>
        <strain evidence="2">KMU-90</strain>
    </source>
</reference>
<organism evidence="2 3">
    <name type="scientific">Thetidibacter halocola</name>
    <dbReference type="NCBI Taxonomy" id="2827239"/>
    <lineage>
        <taxon>Bacteria</taxon>
        <taxon>Pseudomonadati</taxon>
        <taxon>Pseudomonadota</taxon>
        <taxon>Alphaproteobacteria</taxon>
        <taxon>Rhodobacterales</taxon>
        <taxon>Roseobacteraceae</taxon>
        <taxon>Thetidibacter</taxon>
    </lineage>
</organism>
<feature type="region of interest" description="Disordered" evidence="1">
    <location>
        <begin position="1"/>
        <end position="29"/>
    </location>
</feature>
<dbReference type="EMBL" id="JAGTUU010000008">
    <property type="protein sequence ID" value="MBS0126027.1"/>
    <property type="molecule type" value="Genomic_DNA"/>
</dbReference>
<dbReference type="AlphaFoldDB" id="A0A8J7WFU0"/>
<protein>
    <recommendedName>
        <fullName evidence="4">SH3 domain-containing protein</fullName>
    </recommendedName>
</protein>